<feature type="domain" description="Fe2OG dioxygenase" evidence="1">
    <location>
        <begin position="79"/>
        <end position="194"/>
    </location>
</feature>
<gene>
    <name evidence="2" type="ORF">METZ01_LOCUS277798</name>
</gene>
<reference evidence="2" key="1">
    <citation type="submission" date="2018-05" db="EMBL/GenBank/DDBJ databases">
        <authorList>
            <person name="Lanie J.A."/>
            <person name="Ng W.-L."/>
            <person name="Kazmierczak K.M."/>
            <person name="Andrzejewski T.M."/>
            <person name="Davidsen T.M."/>
            <person name="Wayne K.J."/>
            <person name="Tettelin H."/>
            <person name="Glass J.I."/>
            <person name="Rusch D."/>
            <person name="Podicherti R."/>
            <person name="Tsui H.-C.T."/>
            <person name="Winkler M.E."/>
        </authorList>
    </citation>
    <scope>NUCLEOTIDE SEQUENCE</scope>
</reference>
<organism evidence="2">
    <name type="scientific">marine metagenome</name>
    <dbReference type="NCBI Taxonomy" id="408172"/>
    <lineage>
        <taxon>unclassified sequences</taxon>
        <taxon>metagenomes</taxon>
        <taxon>ecological metagenomes</taxon>
    </lineage>
</organism>
<dbReference type="InterPro" id="IPR044862">
    <property type="entry name" value="Pro_4_hyd_alph_FE2OG_OXY"/>
</dbReference>
<dbReference type="Pfam" id="PF13640">
    <property type="entry name" value="2OG-FeII_Oxy_3"/>
    <property type="match status" value="1"/>
</dbReference>
<dbReference type="AlphaFoldDB" id="A0A382KJ12"/>
<dbReference type="InterPro" id="IPR005123">
    <property type="entry name" value="Oxoglu/Fe-dep_dioxygenase_dom"/>
</dbReference>
<sequence length="198" mass="23117">MVLSNYYYYFKKAIPLKTCSKILKAGRKKIIHKGPMQETGDKTKRDCKIAWINDTWIYDILNPFIHTANKEAGWNFDWDWNEASQFTIYEKGHYYSWHTDQGPTVLKHESKNINGKTRKLSLTLQLTDKTKYEGGDFQFKWLQNDKEGLAKVIIATIDDAKDLGTIIVFPSFMWHQVLPITKGKRESLVNWSIGKTFT</sequence>
<evidence type="ECO:0000259" key="1">
    <source>
        <dbReference type="PROSITE" id="PS51471"/>
    </source>
</evidence>
<proteinExistence type="predicted"/>
<accession>A0A382KJ12</accession>
<dbReference type="PROSITE" id="PS51471">
    <property type="entry name" value="FE2OG_OXY"/>
    <property type="match status" value="1"/>
</dbReference>
<dbReference type="Gene3D" id="2.60.120.620">
    <property type="entry name" value="q2cbj1_9rhob like domain"/>
    <property type="match status" value="1"/>
</dbReference>
<protein>
    <recommendedName>
        <fullName evidence="1">Fe2OG dioxygenase domain-containing protein</fullName>
    </recommendedName>
</protein>
<evidence type="ECO:0000313" key="2">
    <source>
        <dbReference type="EMBL" id="SVC24944.1"/>
    </source>
</evidence>
<dbReference type="EMBL" id="UINC01081265">
    <property type="protein sequence ID" value="SVC24944.1"/>
    <property type="molecule type" value="Genomic_DNA"/>
</dbReference>
<name>A0A382KJ12_9ZZZZ</name>